<gene>
    <name evidence="4" type="ORF">GCM10010255_47840</name>
</gene>
<name>A0ABP5VMD2_9ACTN</name>
<protein>
    <recommendedName>
        <fullName evidence="3">Histidine kinase/HSP90-like ATPase domain-containing protein</fullName>
    </recommendedName>
</protein>
<evidence type="ECO:0000313" key="5">
    <source>
        <dbReference type="Proteomes" id="UP001499986"/>
    </source>
</evidence>
<organism evidence="4 5">
    <name type="scientific">Streptomyces coeruleofuscus</name>
    <dbReference type="NCBI Taxonomy" id="66879"/>
    <lineage>
        <taxon>Bacteria</taxon>
        <taxon>Bacillati</taxon>
        <taxon>Actinomycetota</taxon>
        <taxon>Actinomycetes</taxon>
        <taxon>Kitasatosporales</taxon>
        <taxon>Streptomycetaceae</taxon>
        <taxon>Streptomyces</taxon>
    </lineage>
</organism>
<dbReference type="InterPro" id="IPR050267">
    <property type="entry name" value="Anti-sigma-factor_SerPK"/>
</dbReference>
<dbReference type="EMBL" id="BAAASE010000006">
    <property type="protein sequence ID" value="GAA2407069.1"/>
    <property type="molecule type" value="Genomic_DNA"/>
</dbReference>
<proteinExistence type="predicted"/>
<feature type="domain" description="Histidine kinase/HSP90-like ATPase" evidence="3">
    <location>
        <begin position="70"/>
        <end position="180"/>
    </location>
</feature>
<dbReference type="PANTHER" id="PTHR35526:SF3">
    <property type="entry name" value="ANTI-SIGMA-F FACTOR RSBW"/>
    <property type="match status" value="1"/>
</dbReference>
<reference evidence="5" key="1">
    <citation type="journal article" date="2019" name="Int. J. Syst. Evol. Microbiol.">
        <title>The Global Catalogue of Microorganisms (GCM) 10K type strain sequencing project: providing services to taxonomists for standard genome sequencing and annotation.</title>
        <authorList>
            <consortium name="The Broad Institute Genomics Platform"/>
            <consortium name="The Broad Institute Genome Sequencing Center for Infectious Disease"/>
            <person name="Wu L."/>
            <person name="Ma J."/>
        </authorList>
    </citation>
    <scope>NUCLEOTIDE SEQUENCE [LARGE SCALE GENOMIC DNA]</scope>
    <source>
        <strain evidence="5">JCM 4358</strain>
    </source>
</reference>
<dbReference type="InterPro" id="IPR036890">
    <property type="entry name" value="HATPase_C_sf"/>
</dbReference>
<evidence type="ECO:0000256" key="2">
    <source>
        <dbReference type="SAM" id="MobiDB-lite"/>
    </source>
</evidence>
<dbReference type="Gene3D" id="3.30.565.10">
    <property type="entry name" value="Histidine kinase-like ATPase, C-terminal domain"/>
    <property type="match status" value="1"/>
</dbReference>
<keyword evidence="1" id="KW-0808">Transferase</keyword>
<dbReference type="PANTHER" id="PTHR35526">
    <property type="entry name" value="ANTI-SIGMA-F FACTOR RSBW-RELATED"/>
    <property type="match status" value="1"/>
</dbReference>
<dbReference type="InterPro" id="IPR003594">
    <property type="entry name" value="HATPase_dom"/>
</dbReference>
<keyword evidence="1" id="KW-0723">Serine/threonine-protein kinase</keyword>
<keyword evidence="1" id="KW-0418">Kinase</keyword>
<keyword evidence="5" id="KW-1185">Reference proteome</keyword>
<evidence type="ECO:0000313" key="4">
    <source>
        <dbReference type="EMBL" id="GAA2407069.1"/>
    </source>
</evidence>
<dbReference type="SUPFAM" id="SSF55874">
    <property type="entry name" value="ATPase domain of HSP90 chaperone/DNA topoisomerase II/histidine kinase"/>
    <property type="match status" value="1"/>
</dbReference>
<comment type="caution">
    <text evidence="4">The sequence shown here is derived from an EMBL/GenBank/DDBJ whole genome shotgun (WGS) entry which is preliminary data.</text>
</comment>
<feature type="region of interest" description="Disordered" evidence="2">
    <location>
        <begin position="135"/>
        <end position="158"/>
    </location>
</feature>
<sequence length="195" mass="20251">MPGASGVCTRAERQDLDVARSRGARLGADGPDLADGVLAVPASSGEIRDVLTYRSPRLRAHGLLTLPGHDLASAPAARRHMRDAARAWGLPQGAADDLESITGELVANALEHGDGHTVTVAWAIDAETVRISVTDEGGCPADPLTAPPRVPSPEKERGRGLLLTDALAARWGTRHGGDSLTVWAEVYLGTSGSSA</sequence>
<evidence type="ECO:0000259" key="3">
    <source>
        <dbReference type="Pfam" id="PF13581"/>
    </source>
</evidence>
<evidence type="ECO:0000256" key="1">
    <source>
        <dbReference type="ARBA" id="ARBA00022527"/>
    </source>
</evidence>
<dbReference type="Pfam" id="PF13581">
    <property type="entry name" value="HATPase_c_2"/>
    <property type="match status" value="1"/>
</dbReference>
<dbReference type="CDD" id="cd16936">
    <property type="entry name" value="HATPase_RsbW-like"/>
    <property type="match status" value="1"/>
</dbReference>
<accession>A0ABP5VMD2</accession>
<dbReference type="Proteomes" id="UP001499986">
    <property type="component" value="Unassembled WGS sequence"/>
</dbReference>